<gene>
    <name evidence="2" type="ORF">CYJ19_06445</name>
</gene>
<evidence type="ECO:0000313" key="2">
    <source>
        <dbReference type="EMBL" id="PKY72476.1"/>
    </source>
</evidence>
<dbReference type="Gene3D" id="3.40.50.880">
    <property type="match status" value="1"/>
</dbReference>
<protein>
    <submittedName>
        <fullName evidence="2">Glutamine amidotransferase</fullName>
    </submittedName>
</protein>
<dbReference type="GO" id="GO:0005829">
    <property type="term" value="C:cytosol"/>
    <property type="evidence" value="ECO:0007669"/>
    <property type="project" value="TreeGrafter"/>
</dbReference>
<dbReference type="EMBL" id="PKKO01000003">
    <property type="protein sequence ID" value="PKY72476.1"/>
    <property type="molecule type" value="Genomic_DNA"/>
</dbReference>
<reference evidence="2 3" key="1">
    <citation type="submission" date="2017-12" db="EMBL/GenBank/DDBJ databases">
        <title>Phylogenetic diversity of female urinary microbiome.</title>
        <authorList>
            <person name="Thomas-White K."/>
            <person name="Wolfe A.J."/>
        </authorList>
    </citation>
    <scope>NUCLEOTIDE SEQUENCE [LARGE SCALE GENOMIC DNA]</scope>
    <source>
        <strain evidence="2 3">UMB0402</strain>
    </source>
</reference>
<dbReference type="PANTHER" id="PTHR42695:SF5">
    <property type="entry name" value="GLUTAMINE AMIDOTRANSFERASE YLR126C-RELATED"/>
    <property type="match status" value="1"/>
</dbReference>
<evidence type="ECO:0000259" key="1">
    <source>
        <dbReference type="Pfam" id="PF00117"/>
    </source>
</evidence>
<keyword evidence="2" id="KW-0808">Transferase</keyword>
<keyword evidence="2" id="KW-0315">Glutamine amidotransferase</keyword>
<dbReference type="CDD" id="cd01741">
    <property type="entry name" value="GATase1_1"/>
    <property type="match status" value="1"/>
</dbReference>
<dbReference type="Proteomes" id="UP000235122">
    <property type="component" value="Unassembled WGS sequence"/>
</dbReference>
<evidence type="ECO:0000313" key="3">
    <source>
        <dbReference type="Proteomes" id="UP000235122"/>
    </source>
</evidence>
<dbReference type="Pfam" id="PF00117">
    <property type="entry name" value="GATase"/>
    <property type="match status" value="1"/>
</dbReference>
<organism evidence="2 3">
    <name type="scientific">Winkia neuii</name>
    <dbReference type="NCBI Taxonomy" id="33007"/>
    <lineage>
        <taxon>Bacteria</taxon>
        <taxon>Bacillati</taxon>
        <taxon>Actinomycetota</taxon>
        <taxon>Actinomycetes</taxon>
        <taxon>Actinomycetales</taxon>
        <taxon>Actinomycetaceae</taxon>
        <taxon>Winkia</taxon>
    </lineage>
</organism>
<dbReference type="PANTHER" id="PTHR42695">
    <property type="entry name" value="GLUTAMINE AMIDOTRANSFERASE YLR126C-RELATED"/>
    <property type="match status" value="1"/>
</dbReference>
<dbReference type="STRING" id="33007.HMPREF3198_01177"/>
<dbReference type="PROSITE" id="PS51273">
    <property type="entry name" value="GATASE_TYPE_1"/>
    <property type="match status" value="1"/>
</dbReference>
<dbReference type="GO" id="GO:0016740">
    <property type="term" value="F:transferase activity"/>
    <property type="evidence" value="ECO:0007669"/>
    <property type="project" value="UniProtKB-KW"/>
</dbReference>
<dbReference type="InterPro" id="IPR017926">
    <property type="entry name" value="GATASE"/>
</dbReference>
<sequence>MEEHRIVEPATTCRPFLLAVCRPPGLIAQDELATIKAWGRMADMELDQISLLNPSEPDPSDLDLGKYSGVIITGSPFGYAHPQNTKSVQHLLVEERVGSLARRVVAEDFPTLGICFGLQALARTTGGTLVGGFAEDLQAPTITLTEEGKADPLTGRLGGEFRSYTGHSEAVGHLPPNTTLLATGSFCHVQMVRWGKNVYGTQFHPEITTKGMRIRINSYGDTYYPADQKEQVIARCDAAEVTGANRVITEFVQRFRR</sequence>
<accession>A0A2I1IMY4</accession>
<name>A0A2I1IMY4_9ACTO</name>
<dbReference type="InterPro" id="IPR044992">
    <property type="entry name" value="ChyE-like"/>
</dbReference>
<keyword evidence="3" id="KW-1185">Reference proteome</keyword>
<dbReference type="InterPro" id="IPR029062">
    <property type="entry name" value="Class_I_gatase-like"/>
</dbReference>
<dbReference type="AlphaFoldDB" id="A0A2I1IMY4"/>
<comment type="caution">
    <text evidence="2">The sequence shown here is derived from an EMBL/GenBank/DDBJ whole genome shotgun (WGS) entry which is preliminary data.</text>
</comment>
<dbReference type="GeneID" id="35866714"/>
<dbReference type="RefSeq" id="WP_024331934.1">
    <property type="nucleotide sequence ID" value="NZ_JASOXK010000007.1"/>
</dbReference>
<feature type="domain" description="Glutamine amidotransferase" evidence="1">
    <location>
        <begin position="60"/>
        <end position="210"/>
    </location>
</feature>
<dbReference type="SUPFAM" id="SSF52317">
    <property type="entry name" value="Class I glutamine amidotransferase-like"/>
    <property type="match status" value="1"/>
</dbReference>
<proteinExistence type="predicted"/>